<dbReference type="OrthoDB" id="408954at2759"/>
<evidence type="ECO:0000256" key="3">
    <source>
        <dbReference type="ARBA" id="ARBA00013146"/>
    </source>
</evidence>
<comment type="subcellular location">
    <subcellularLocation>
        <location evidence="1">Endoplasmic reticulum membrane</location>
        <topology evidence="1">Multi-pass membrane protein</topology>
    </subcellularLocation>
</comment>
<dbReference type="AlphaFoldDB" id="A0A843VKS9"/>
<keyword evidence="6" id="KW-1133">Transmembrane helix</keyword>
<proteinExistence type="inferred from homology"/>
<evidence type="ECO:0000256" key="7">
    <source>
        <dbReference type="ARBA" id="ARBA00023136"/>
    </source>
</evidence>
<evidence type="ECO:0000256" key="9">
    <source>
        <dbReference type="ARBA" id="ARBA00047909"/>
    </source>
</evidence>
<dbReference type="InterPro" id="IPR006694">
    <property type="entry name" value="Fatty_acid_hydroxylase"/>
</dbReference>
<evidence type="ECO:0000256" key="5">
    <source>
        <dbReference type="ARBA" id="ARBA00022824"/>
    </source>
</evidence>
<sequence length="257" mass="29220">MGSFTTDELLGTFTPILVYWMYSGLYELFAGPLEKYRLHSRKKEDAKNLVSKRDVVRGVLLQQVLQATISLICFKVVGEGPAATHPAANPSIFATARQFFVAMFVFDAWQFFMHRYMHQNKFLYKHLHSWHHRLVVPYAFGAQYNHPIDGLLIETVSGALAYAASGMSPRMTTLFFCFATIKGIDDHCGYMLPWNPFHLLLGNNSAYHDIHHQLSGSKCNFSQPFFIVWDKIFGTCVPYKVEKRAAGGFVAKAAEDY</sequence>
<dbReference type="GO" id="GO:0071771">
    <property type="term" value="F:aldehyde oxygenase (deformylating) activity"/>
    <property type="evidence" value="ECO:0007669"/>
    <property type="project" value="UniProtKB-EC"/>
</dbReference>
<dbReference type="Pfam" id="PF04116">
    <property type="entry name" value="FA_hydroxylase"/>
    <property type="match status" value="1"/>
</dbReference>
<dbReference type="EC" id="4.1.99.5" evidence="3"/>
<comment type="similarity">
    <text evidence="2">Belongs to the sterol desaturase family.</text>
</comment>
<keyword evidence="5" id="KW-0256">Endoplasmic reticulum</keyword>
<evidence type="ECO:0000313" key="11">
    <source>
        <dbReference type="EMBL" id="MQL99492.1"/>
    </source>
</evidence>
<evidence type="ECO:0000256" key="8">
    <source>
        <dbReference type="ARBA" id="ARBA00023239"/>
    </source>
</evidence>
<accession>A0A843VKS9</accession>
<evidence type="ECO:0000259" key="10">
    <source>
        <dbReference type="Pfam" id="PF04116"/>
    </source>
</evidence>
<evidence type="ECO:0000256" key="4">
    <source>
        <dbReference type="ARBA" id="ARBA00022692"/>
    </source>
</evidence>
<dbReference type="InterPro" id="IPR050307">
    <property type="entry name" value="Sterol_Desaturase_Related"/>
</dbReference>
<gene>
    <name evidence="11" type="ORF">Taro_032216</name>
</gene>
<comment type="catalytic activity">
    <reaction evidence="9">
        <text>a long-chain fatty aldehyde + 2 NADPH + O2 + H(+) = a long-chain alkane + formate + 2 NADP(+) + H2O</text>
        <dbReference type="Rhea" id="RHEA:21440"/>
        <dbReference type="ChEBI" id="CHEBI:15377"/>
        <dbReference type="ChEBI" id="CHEBI:15378"/>
        <dbReference type="ChEBI" id="CHEBI:15379"/>
        <dbReference type="ChEBI" id="CHEBI:15740"/>
        <dbReference type="ChEBI" id="CHEBI:17176"/>
        <dbReference type="ChEBI" id="CHEBI:57783"/>
        <dbReference type="ChEBI" id="CHEBI:58349"/>
        <dbReference type="ChEBI" id="CHEBI:83563"/>
        <dbReference type="EC" id="4.1.99.5"/>
    </reaction>
</comment>
<dbReference type="GO" id="GO:0005506">
    <property type="term" value="F:iron ion binding"/>
    <property type="evidence" value="ECO:0007669"/>
    <property type="project" value="InterPro"/>
</dbReference>
<dbReference type="PANTHER" id="PTHR11863">
    <property type="entry name" value="STEROL DESATURASE"/>
    <property type="match status" value="1"/>
</dbReference>
<comment type="caution">
    <text evidence="11">The sequence shown here is derived from an EMBL/GenBank/DDBJ whole genome shotgun (WGS) entry which is preliminary data.</text>
</comment>
<reference evidence="11" key="1">
    <citation type="submission" date="2017-07" db="EMBL/GenBank/DDBJ databases">
        <title>Taro Niue Genome Assembly and Annotation.</title>
        <authorList>
            <person name="Atibalentja N."/>
            <person name="Keating K."/>
            <person name="Fields C.J."/>
        </authorList>
    </citation>
    <scope>NUCLEOTIDE SEQUENCE</scope>
    <source>
        <strain evidence="11">Niue_2</strain>
        <tissue evidence="11">Leaf</tissue>
    </source>
</reference>
<evidence type="ECO:0000313" key="12">
    <source>
        <dbReference type="Proteomes" id="UP000652761"/>
    </source>
</evidence>
<dbReference type="EMBL" id="NMUH01002358">
    <property type="protein sequence ID" value="MQL99492.1"/>
    <property type="molecule type" value="Genomic_DNA"/>
</dbReference>
<keyword evidence="7" id="KW-0472">Membrane</keyword>
<name>A0A843VKS9_COLES</name>
<keyword evidence="8" id="KW-0456">Lyase</keyword>
<dbReference type="GO" id="GO:0016491">
    <property type="term" value="F:oxidoreductase activity"/>
    <property type="evidence" value="ECO:0007669"/>
    <property type="project" value="InterPro"/>
</dbReference>
<organism evidence="11 12">
    <name type="scientific">Colocasia esculenta</name>
    <name type="common">Wild taro</name>
    <name type="synonym">Arum esculentum</name>
    <dbReference type="NCBI Taxonomy" id="4460"/>
    <lineage>
        <taxon>Eukaryota</taxon>
        <taxon>Viridiplantae</taxon>
        <taxon>Streptophyta</taxon>
        <taxon>Embryophyta</taxon>
        <taxon>Tracheophyta</taxon>
        <taxon>Spermatophyta</taxon>
        <taxon>Magnoliopsida</taxon>
        <taxon>Liliopsida</taxon>
        <taxon>Araceae</taxon>
        <taxon>Aroideae</taxon>
        <taxon>Colocasieae</taxon>
        <taxon>Colocasia</taxon>
    </lineage>
</organism>
<feature type="domain" description="Fatty acid hydroxylase" evidence="10">
    <location>
        <begin position="99"/>
        <end position="235"/>
    </location>
</feature>
<evidence type="ECO:0000256" key="1">
    <source>
        <dbReference type="ARBA" id="ARBA00004477"/>
    </source>
</evidence>
<dbReference type="Proteomes" id="UP000652761">
    <property type="component" value="Unassembled WGS sequence"/>
</dbReference>
<dbReference type="GO" id="GO:0008610">
    <property type="term" value="P:lipid biosynthetic process"/>
    <property type="evidence" value="ECO:0007669"/>
    <property type="project" value="InterPro"/>
</dbReference>
<evidence type="ECO:0000256" key="2">
    <source>
        <dbReference type="ARBA" id="ARBA00009324"/>
    </source>
</evidence>
<evidence type="ECO:0000256" key="6">
    <source>
        <dbReference type="ARBA" id="ARBA00022989"/>
    </source>
</evidence>
<dbReference type="GO" id="GO:0005789">
    <property type="term" value="C:endoplasmic reticulum membrane"/>
    <property type="evidence" value="ECO:0007669"/>
    <property type="project" value="UniProtKB-SubCell"/>
</dbReference>
<keyword evidence="12" id="KW-1185">Reference proteome</keyword>
<protein>
    <recommendedName>
        <fullName evidence="3">aldehyde oxygenase (deformylating)</fullName>
        <ecNumber evidence="3">4.1.99.5</ecNumber>
    </recommendedName>
</protein>
<keyword evidence="4" id="KW-0812">Transmembrane</keyword>